<evidence type="ECO:0000256" key="2">
    <source>
        <dbReference type="ARBA" id="ARBA00012209"/>
    </source>
</evidence>
<evidence type="ECO:0000256" key="3">
    <source>
        <dbReference type="ARBA" id="ARBA00022946"/>
    </source>
</evidence>
<gene>
    <name evidence="6" type="ORF">POL67_02310</name>
</gene>
<dbReference type="RefSeq" id="WP_271915088.1">
    <property type="nucleotide sequence ID" value="NZ_JAQNDO010000001.1"/>
</dbReference>
<accession>A0ABT5EEB8</accession>
<dbReference type="PANTHER" id="PTHR31843:SF11">
    <property type="entry name" value="ALLENE OXIDE CYCLASE 4, CHLOROPLASTIC"/>
    <property type="match status" value="1"/>
</dbReference>
<reference evidence="6 7" key="1">
    <citation type="submission" date="2022-11" db="EMBL/GenBank/DDBJ databases">
        <title>Minimal conservation of predation-associated metabolite biosynthetic gene clusters underscores biosynthetic potential of Myxococcota including descriptions for ten novel species: Archangium lansinium sp. nov., Myxococcus landrumus sp. nov., Nannocystis bai.</title>
        <authorList>
            <person name="Ahearne A."/>
            <person name="Stevens C."/>
            <person name="Dowd S."/>
        </authorList>
    </citation>
    <scope>NUCLEOTIDE SEQUENCE [LARGE SCALE GENOMIC DNA]</scope>
    <source>
        <strain evidence="6 7">RJM3</strain>
    </source>
</reference>
<dbReference type="EC" id="5.3.99.6" evidence="2"/>
<dbReference type="InterPro" id="IPR034871">
    <property type="entry name" value="Allene_oxi_cyc_sf"/>
</dbReference>
<comment type="similarity">
    <text evidence="1">Belongs to the allene oxide cyclase family.</text>
</comment>
<protein>
    <recommendedName>
        <fullName evidence="2">allene-oxide cyclase</fullName>
        <ecNumber evidence="2">5.3.99.6</ecNumber>
    </recommendedName>
</protein>
<comment type="caution">
    <text evidence="6">The sequence shown here is derived from an EMBL/GenBank/DDBJ whole genome shotgun (WGS) entry which is preliminary data.</text>
</comment>
<evidence type="ECO:0000256" key="1">
    <source>
        <dbReference type="ARBA" id="ARBA00007982"/>
    </source>
</evidence>
<proteinExistence type="inferred from homology"/>
<dbReference type="Pfam" id="PF06351">
    <property type="entry name" value="Allene_ox_cyc"/>
    <property type="match status" value="1"/>
</dbReference>
<comment type="catalytic activity">
    <reaction evidence="5">
        <text>(9Z,13S,15Z)-12,13-epoxyoctadeca-9,11,15-trienoate = (9S,13S,15Z)-12-oxophyto-10,15-dienoate</text>
        <dbReference type="Rhea" id="RHEA:22592"/>
        <dbReference type="ChEBI" id="CHEBI:36438"/>
        <dbReference type="ChEBI" id="CHEBI:57411"/>
        <dbReference type="EC" id="5.3.99.6"/>
    </reaction>
</comment>
<keyword evidence="3" id="KW-0809">Transit peptide</keyword>
<dbReference type="Proteomes" id="UP001221411">
    <property type="component" value="Unassembled WGS sequence"/>
</dbReference>
<evidence type="ECO:0000256" key="5">
    <source>
        <dbReference type="ARBA" id="ARBA00049891"/>
    </source>
</evidence>
<dbReference type="PANTHER" id="PTHR31843">
    <property type="entry name" value="ALLENE OXIDE CYCLASE 4, CHLOROPLASTIC"/>
    <property type="match status" value="1"/>
</dbReference>
<dbReference type="SUPFAM" id="SSF141493">
    <property type="entry name" value="Allene oxide cyclase-like"/>
    <property type="match status" value="1"/>
</dbReference>
<dbReference type="EMBL" id="JAQNDO010000001">
    <property type="protein sequence ID" value="MDC0740161.1"/>
    <property type="molecule type" value="Genomic_DNA"/>
</dbReference>
<evidence type="ECO:0000313" key="6">
    <source>
        <dbReference type="EMBL" id="MDC0740161.1"/>
    </source>
</evidence>
<keyword evidence="7" id="KW-1185">Reference proteome</keyword>
<keyword evidence="4" id="KW-0413">Isomerase</keyword>
<sequence length="160" mass="17748">MRRAFFMVCLAVSTTLVGCGDESNGQPAPHYVRKTIELVEHVENETVTHTDAEKVDSVGDILTFANPVFDKANAKQVATDQGYCIRTEVGKSWECEWTMFLEDGQISVAGPFYDTEESELAITGGTGAYEQASGEMHLGFRDVPPPKVEYDFVYHVIVPY</sequence>
<dbReference type="InterPro" id="IPR044859">
    <property type="entry name" value="Allene_oxi_cyc_Dirigent"/>
</dbReference>
<dbReference type="PROSITE" id="PS51257">
    <property type="entry name" value="PROKAR_LIPOPROTEIN"/>
    <property type="match status" value="1"/>
</dbReference>
<evidence type="ECO:0000256" key="4">
    <source>
        <dbReference type="ARBA" id="ARBA00023235"/>
    </source>
</evidence>
<evidence type="ECO:0000313" key="7">
    <source>
        <dbReference type="Proteomes" id="UP001221411"/>
    </source>
</evidence>
<dbReference type="Gene3D" id="2.40.480.10">
    <property type="entry name" value="Allene oxide cyclase-like"/>
    <property type="match status" value="1"/>
</dbReference>
<organism evidence="6 7">
    <name type="scientific">Polyangium mundeleinium</name>
    <dbReference type="NCBI Taxonomy" id="2995306"/>
    <lineage>
        <taxon>Bacteria</taxon>
        <taxon>Pseudomonadati</taxon>
        <taxon>Myxococcota</taxon>
        <taxon>Polyangia</taxon>
        <taxon>Polyangiales</taxon>
        <taxon>Polyangiaceae</taxon>
        <taxon>Polyangium</taxon>
    </lineage>
</organism>
<name>A0ABT5EEB8_9BACT</name>
<dbReference type="InterPro" id="IPR009410">
    <property type="entry name" value="Allene_ox_cyc"/>
</dbReference>